<protein>
    <submittedName>
        <fullName evidence="1">Uncharacterized protein</fullName>
    </submittedName>
</protein>
<proteinExistence type="predicted"/>
<dbReference type="AlphaFoldDB" id="A0A195FBW3"/>
<dbReference type="STRING" id="34720.A0A195FBW3"/>
<name>A0A195FBW3_9HYME</name>
<evidence type="ECO:0000313" key="2">
    <source>
        <dbReference type="Proteomes" id="UP000078541"/>
    </source>
</evidence>
<dbReference type="Proteomes" id="UP000078541">
    <property type="component" value="Unassembled WGS sequence"/>
</dbReference>
<organism evidence="1 2">
    <name type="scientific">Trachymyrmex septentrionalis</name>
    <dbReference type="NCBI Taxonomy" id="34720"/>
    <lineage>
        <taxon>Eukaryota</taxon>
        <taxon>Metazoa</taxon>
        <taxon>Ecdysozoa</taxon>
        <taxon>Arthropoda</taxon>
        <taxon>Hexapoda</taxon>
        <taxon>Insecta</taxon>
        <taxon>Pterygota</taxon>
        <taxon>Neoptera</taxon>
        <taxon>Endopterygota</taxon>
        <taxon>Hymenoptera</taxon>
        <taxon>Apocrita</taxon>
        <taxon>Aculeata</taxon>
        <taxon>Formicoidea</taxon>
        <taxon>Formicidae</taxon>
        <taxon>Myrmicinae</taxon>
        <taxon>Trachymyrmex</taxon>
    </lineage>
</organism>
<dbReference type="EMBL" id="KQ981677">
    <property type="protein sequence ID" value="KYN38120.1"/>
    <property type="molecule type" value="Genomic_DNA"/>
</dbReference>
<evidence type="ECO:0000313" key="1">
    <source>
        <dbReference type="EMBL" id="KYN38120.1"/>
    </source>
</evidence>
<sequence length="79" mass="9292">DFGLRIHSMLGSRYLCEISFLKMKLIKNERLSTLSDDSLPRLMRLATYNIIRKSTFLISPIKDTENQNEYFSFHLICFG</sequence>
<gene>
    <name evidence="1" type="ORF">ALC56_07520</name>
</gene>
<accession>A0A195FBW3</accession>
<keyword evidence="2" id="KW-1185">Reference proteome</keyword>
<reference evidence="1 2" key="1">
    <citation type="submission" date="2016-03" db="EMBL/GenBank/DDBJ databases">
        <title>Trachymyrmex septentrionalis WGS genome.</title>
        <authorList>
            <person name="Nygaard S."/>
            <person name="Hu H."/>
            <person name="Boomsma J."/>
            <person name="Zhang G."/>
        </authorList>
    </citation>
    <scope>NUCLEOTIDE SEQUENCE [LARGE SCALE GENOMIC DNA]</scope>
    <source>
        <strain evidence="1">Tsep2-gDNA-1</strain>
        <tissue evidence="1">Whole body</tissue>
    </source>
</reference>
<feature type="non-terminal residue" evidence="1">
    <location>
        <position position="1"/>
    </location>
</feature>